<sequence>MTKKDKPYLTCDPCGVQVFVRGPTGIKEFARLLQSTSEESLLARLTQMEQRYRLTCPDCGHKFWITPKLIKTSIFDGTVKGFRCPERGCDGVALWGEGAK</sequence>
<protein>
    <submittedName>
        <fullName evidence="1">Uncharacterized protein</fullName>
    </submittedName>
</protein>
<name>A0A2U3KAS2_9BACT</name>
<evidence type="ECO:0000313" key="2">
    <source>
        <dbReference type="Proteomes" id="UP000238701"/>
    </source>
</evidence>
<proteinExistence type="predicted"/>
<accession>A0A2U3KAS2</accession>
<organism evidence="1 2">
    <name type="scientific">Candidatus Sulfotelmatobacter kueseliae</name>
    <dbReference type="NCBI Taxonomy" id="2042962"/>
    <lineage>
        <taxon>Bacteria</taxon>
        <taxon>Pseudomonadati</taxon>
        <taxon>Acidobacteriota</taxon>
        <taxon>Terriglobia</taxon>
        <taxon>Terriglobales</taxon>
        <taxon>Candidatus Korobacteraceae</taxon>
        <taxon>Candidatus Sulfotelmatobacter</taxon>
    </lineage>
</organism>
<dbReference type="Proteomes" id="UP000238701">
    <property type="component" value="Unassembled WGS sequence"/>
</dbReference>
<gene>
    <name evidence="1" type="ORF">SBA1_1610003</name>
</gene>
<dbReference type="AlphaFoldDB" id="A0A2U3KAS2"/>
<reference evidence="2" key="1">
    <citation type="submission" date="2018-02" db="EMBL/GenBank/DDBJ databases">
        <authorList>
            <person name="Hausmann B."/>
        </authorList>
    </citation>
    <scope>NUCLEOTIDE SEQUENCE [LARGE SCALE GENOMIC DNA]</scope>
    <source>
        <strain evidence="2">Peat soil MAG SbA1</strain>
    </source>
</reference>
<evidence type="ECO:0000313" key="1">
    <source>
        <dbReference type="EMBL" id="SPF36753.1"/>
    </source>
</evidence>
<dbReference type="EMBL" id="OMOD01000070">
    <property type="protein sequence ID" value="SPF36753.1"/>
    <property type="molecule type" value="Genomic_DNA"/>
</dbReference>